<keyword evidence="4" id="KW-0812">Transmembrane</keyword>
<accession>A0ABR2V464</accession>
<feature type="coiled-coil region" evidence="10">
    <location>
        <begin position="149"/>
        <end position="180"/>
    </location>
</feature>
<feature type="compositionally biased region" description="Pro residues" evidence="11">
    <location>
        <begin position="9"/>
        <end position="20"/>
    </location>
</feature>
<evidence type="ECO:0000256" key="6">
    <source>
        <dbReference type="ARBA" id="ARBA00022989"/>
    </source>
</evidence>
<reference evidence="12 13" key="1">
    <citation type="journal article" date="2024" name="J. Plant Pathol.">
        <title>Sequence and assembly of the genome of Seiridium unicorne, isolate CBS 538.82, causal agent of cypress canker disease.</title>
        <authorList>
            <person name="Scali E."/>
            <person name="Rocca G.D."/>
            <person name="Danti R."/>
            <person name="Garbelotto M."/>
            <person name="Barberini S."/>
            <person name="Baroncelli R."/>
            <person name="Emiliani G."/>
        </authorList>
    </citation>
    <scope>NUCLEOTIDE SEQUENCE [LARGE SCALE GENOMIC DNA]</scope>
    <source>
        <strain evidence="12 13">BM-138-508</strain>
    </source>
</reference>
<evidence type="ECO:0000313" key="12">
    <source>
        <dbReference type="EMBL" id="KAK9421286.1"/>
    </source>
</evidence>
<evidence type="ECO:0000256" key="10">
    <source>
        <dbReference type="SAM" id="Coils"/>
    </source>
</evidence>
<feature type="region of interest" description="Disordered" evidence="11">
    <location>
        <begin position="1"/>
        <end position="65"/>
    </location>
</feature>
<comment type="caution">
    <text evidence="12">The sequence shown here is derived from an EMBL/GenBank/DDBJ whole genome shotgun (WGS) entry which is preliminary data.</text>
</comment>
<evidence type="ECO:0000256" key="5">
    <source>
        <dbReference type="ARBA" id="ARBA00022792"/>
    </source>
</evidence>
<name>A0ABR2V464_9PEZI</name>
<dbReference type="InterPro" id="IPR022533">
    <property type="entry name" value="Cox20"/>
</dbReference>
<evidence type="ECO:0000256" key="9">
    <source>
        <dbReference type="PIRNR" id="PIRNR007871"/>
    </source>
</evidence>
<gene>
    <name evidence="12" type="ORF">SUNI508_05824</name>
</gene>
<comment type="subcellular location">
    <subcellularLocation>
        <location evidence="1 9">Mitochondrion inner membrane</location>
    </subcellularLocation>
</comment>
<keyword evidence="8 9" id="KW-0472">Membrane</keyword>
<keyword evidence="13" id="KW-1185">Reference proteome</keyword>
<keyword evidence="10" id="KW-0175">Coiled coil</keyword>
<evidence type="ECO:0000256" key="1">
    <source>
        <dbReference type="ARBA" id="ARBA00004273"/>
    </source>
</evidence>
<dbReference type="Pfam" id="PF12597">
    <property type="entry name" value="Cox20"/>
    <property type="match status" value="1"/>
</dbReference>
<evidence type="ECO:0000256" key="2">
    <source>
        <dbReference type="ARBA" id="ARBA00009575"/>
    </source>
</evidence>
<keyword evidence="5 9" id="KW-0999">Mitochondrion inner membrane</keyword>
<comment type="function">
    <text evidence="9">Involved in the assembly of the cytochrome c oxidase complex.</text>
</comment>
<dbReference type="Proteomes" id="UP001408356">
    <property type="component" value="Unassembled WGS sequence"/>
</dbReference>
<sequence>MAQEDDRPLPQPRGPPPGAVAPPDHVDKPQVYEIFHGSKPEDRDGTLSQVPSDEQQPARRPTISDGLKTIKSEDFLKVHEIPCARQGLMTGIGAGFVVGFGRYLTGARIPKAANWAAASFMLGSVIQFEVCQYQREAERKAMARAVEIIDRKQAEKKTKADEVARLRAEAREKAKQAEQKSWYKFW</sequence>
<evidence type="ECO:0000313" key="13">
    <source>
        <dbReference type="Proteomes" id="UP001408356"/>
    </source>
</evidence>
<keyword evidence="7 9" id="KW-0496">Mitochondrion</keyword>
<keyword evidence="6" id="KW-1133">Transmembrane helix</keyword>
<dbReference type="EMBL" id="JARVKF010000190">
    <property type="protein sequence ID" value="KAK9421286.1"/>
    <property type="molecule type" value="Genomic_DNA"/>
</dbReference>
<comment type="similarity">
    <text evidence="2 9">Belongs to the COX20 family.</text>
</comment>
<feature type="compositionally biased region" description="Polar residues" evidence="11">
    <location>
        <begin position="46"/>
        <end position="55"/>
    </location>
</feature>
<protein>
    <recommendedName>
        <fullName evidence="3 9">Cytochrome c oxidase assembly protein COX20, mitochondrial</fullName>
    </recommendedName>
</protein>
<evidence type="ECO:0000256" key="3">
    <source>
        <dbReference type="ARBA" id="ARBA00017689"/>
    </source>
</evidence>
<organism evidence="12 13">
    <name type="scientific">Seiridium unicorne</name>
    <dbReference type="NCBI Taxonomy" id="138068"/>
    <lineage>
        <taxon>Eukaryota</taxon>
        <taxon>Fungi</taxon>
        <taxon>Dikarya</taxon>
        <taxon>Ascomycota</taxon>
        <taxon>Pezizomycotina</taxon>
        <taxon>Sordariomycetes</taxon>
        <taxon>Xylariomycetidae</taxon>
        <taxon>Amphisphaeriales</taxon>
        <taxon>Sporocadaceae</taxon>
        <taxon>Seiridium</taxon>
    </lineage>
</organism>
<proteinExistence type="inferred from homology"/>
<evidence type="ECO:0000256" key="4">
    <source>
        <dbReference type="ARBA" id="ARBA00022692"/>
    </source>
</evidence>
<dbReference type="PIRSF" id="PIRSF007871">
    <property type="entry name" value="Cox20"/>
    <property type="match status" value="1"/>
</dbReference>
<evidence type="ECO:0000256" key="11">
    <source>
        <dbReference type="SAM" id="MobiDB-lite"/>
    </source>
</evidence>
<evidence type="ECO:0000256" key="8">
    <source>
        <dbReference type="ARBA" id="ARBA00023136"/>
    </source>
</evidence>
<dbReference type="PANTHER" id="PTHR31586">
    <property type="entry name" value="CYTOCHROME C OXIDASE PROTEIN 20"/>
    <property type="match status" value="1"/>
</dbReference>
<feature type="compositionally biased region" description="Basic and acidic residues" evidence="11">
    <location>
        <begin position="24"/>
        <end position="45"/>
    </location>
</feature>
<dbReference type="PANTHER" id="PTHR31586:SF1">
    <property type="entry name" value="CYTOCHROME C OXIDASE ASSEMBLY PROTEIN COX20, MITOCHONDRIAL"/>
    <property type="match status" value="1"/>
</dbReference>
<evidence type="ECO:0000256" key="7">
    <source>
        <dbReference type="ARBA" id="ARBA00023128"/>
    </source>
</evidence>